<organism evidence="2 3">
    <name type="scientific">Sphingopyxis soli</name>
    <dbReference type="NCBI Taxonomy" id="592051"/>
    <lineage>
        <taxon>Bacteria</taxon>
        <taxon>Pseudomonadati</taxon>
        <taxon>Pseudomonadota</taxon>
        <taxon>Alphaproteobacteria</taxon>
        <taxon>Sphingomonadales</taxon>
        <taxon>Sphingomonadaceae</taxon>
        <taxon>Sphingopyxis</taxon>
    </lineage>
</organism>
<evidence type="ECO:0000259" key="1">
    <source>
        <dbReference type="SMART" id="SM00421"/>
    </source>
</evidence>
<comment type="caution">
    <text evidence="2">The sequence shown here is derived from an EMBL/GenBank/DDBJ whole genome shotgun (WGS) entry which is preliminary data.</text>
</comment>
<dbReference type="SUPFAM" id="SSF46894">
    <property type="entry name" value="C-terminal effector domain of the bipartite response regulators"/>
    <property type="match status" value="1"/>
</dbReference>
<proteinExistence type="predicted"/>
<dbReference type="Gene3D" id="1.10.10.10">
    <property type="entry name" value="Winged helix-like DNA-binding domain superfamily/Winged helix DNA-binding domain"/>
    <property type="match status" value="1"/>
</dbReference>
<dbReference type="InterPro" id="IPR036388">
    <property type="entry name" value="WH-like_DNA-bd_sf"/>
</dbReference>
<gene>
    <name evidence="2" type="ORF">GCM10009115_19120</name>
</gene>
<feature type="domain" description="HTH luxR-type" evidence="1">
    <location>
        <begin position="351"/>
        <end position="408"/>
    </location>
</feature>
<evidence type="ECO:0000313" key="3">
    <source>
        <dbReference type="Proteomes" id="UP001500738"/>
    </source>
</evidence>
<keyword evidence="3" id="KW-1185">Reference proteome</keyword>
<evidence type="ECO:0000313" key="2">
    <source>
        <dbReference type="EMBL" id="GAA0864466.1"/>
    </source>
</evidence>
<reference evidence="3" key="1">
    <citation type="journal article" date="2019" name="Int. J. Syst. Evol. Microbiol.">
        <title>The Global Catalogue of Microorganisms (GCM) 10K type strain sequencing project: providing services to taxonomists for standard genome sequencing and annotation.</title>
        <authorList>
            <consortium name="The Broad Institute Genomics Platform"/>
            <consortium name="The Broad Institute Genome Sequencing Center for Infectious Disease"/>
            <person name="Wu L."/>
            <person name="Ma J."/>
        </authorList>
    </citation>
    <scope>NUCLEOTIDE SEQUENCE [LARGE SCALE GENOMIC DNA]</scope>
    <source>
        <strain evidence="3">JCM 15910</strain>
    </source>
</reference>
<dbReference type="EMBL" id="BAAAFE010000007">
    <property type="protein sequence ID" value="GAA0864466.1"/>
    <property type="molecule type" value="Genomic_DNA"/>
</dbReference>
<sequence length="416" mass="45044">MPDSRDSFATHMGSVGEFLLYQGAKQPGKRMPTDRVPTFPPDHNAPAEWEVLNALIGDIYDSVLHPESWNDTLARITGALCPLSWEAAFILWEGNNPPRARFVAATGLAAGIQEIYSAVYAGSHPWSRKLMRYANGSVVDSYDIMTREEFYESEFFRNFLAPYGIDRLVGVLLDRRGGERLGLMLPGPGDRDAEKLKRGLRVLAPHIQRAMRISDRLATLELAAGAARAAADAAPFAIFSLDDQLNILAANSRADRYERAGFIRRTDGRFAFTHPASQKQLLDLAKSPAPAGLAFQTTSAEGTECPVLVARISRQSAERIGGTDLGASLIVTLGSAPGETPVVAIDRVAQWFGLTPAEARLAVALAGGQSLRDYAALRAVSLNAVRFLLKGIFRKTGATSQAQLVAMVARLPSPTI</sequence>
<name>A0ABP3XJ17_9SPHN</name>
<dbReference type="InterPro" id="IPR016032">
    <property type="entry name" value="Sig_transdc_resp-reg_C-effctor"/>
</dbReference>
<dbReference type="InterPro" id="IPR000792">
    <property type="entry name" value="Tscrpt_reg_LuxR_C"/>
</dbReference>
<protein>
    <submittedName>
        <fullName evidence="2">LuxR C-terminal-related transcriptional regulator</fullName>
    </submittedName>
</protein>
<dbReference type="Proteomes" id="UP001500738">
    <property type="component" value="Unassembled WGS sequence"/>
</dbReference>
<accession>A0ABP3XJ17</accession>
<dbReference type="SMART" id="SM00421">
    <property type="entry name" value="HTH_LUXR"/>
    <property type="match status" value="1"/>
</dbReference>